<feature type="domain" description="J" evidence="2">
    <location>
        <begin position="4"/>
        <end position="74"/>
    </location>
</feature>
<sequence>MKIDYYKVLGVARDATANDIKQAFRKLALECHPDRHAQASIQSQESAGRRFRQVSEAYEILGDNLKRIAYNRGTHYAGTQASPTSRYEGPPRRRYYRRNNQGYTTYGSAQARSPYGQGSGQRYRYESEYSAAERKERLINTIFFGFALPLFIFADYIEAAFWPKSKPHMNLNVEPRPENQKQGECKRKAKKKLLGRVPMQTPDVETRPVTSAIRDIPDQGCKSLLGNRSSSVGYTYIVGQGFGKLESASNLAPKLPEAVPHTSGPQNLRSLLSMEYRLSDLPLEGVHTWLRQRTGAPVNREST</sequence>
<feature type="transmembrane region" description="Helical" evidence="1">
    <location>
        <begin position="142"/>
        <end position="162"/>
    </location>
</feature>
<keyword evidence="1" id="KW-0472">Membrane</keyword>
<dbReference type="SMART" id="SM00271">
    <property type="entry name" value="DnaJ"/>
    <property type="match status" value="1"/>
</dbReference>
<evidence type="ECO:0000313" key="3">
    <source>
        <dbReference type="EMBL" id="KAG0570037.1"/>
    </source>
</evidence>
<dbReference type="AlphaFoldDB" id="A0A8T0HH42"/>
<dbReference type="FunFam" id="1.10.287.110:FF:000073">
    <property type="entry name" value="DnaJ domain protein"/>
    <property type="match status" value="1"/>
</dbReference>
<protein>
    <recommendedName>
        <fullName evidence="2">J domain-containing protein</fullName>
    </recommendedName>
</protein>
<keyword evidence="1" id="KW-0812">Transmembrane</keyword>
<proteinExistence type="predicted"/>
<dbReference type="PRINTS" id="PR00625">
    <property type="entry name" value="JDOMAIN"/>
</dbReference>
<keyword evidence="4" id="KW-1185">Reference proteome</keyword>
<dbReference type="InterPro" id="IPR001623">
    <property type="entry name" value="DnaJ_domain"/>
</dbReference>
<reference evidence="3 4" key="1">
    <citation type="submission" date="2020-06" db="EMBL/GenBank/DDBJ databases">
        <title>WGS assembly of Ceratodon purpureus strain R40.</title>
        <authorList>
            <person name="Carey S.B."/>
            <person name="Jenkins J."/>
            <person name="Shu S."/>
            <person name="Lovell J.T."/>
            <person name="Sreedasyam A."/>
            <person name="Maumus F."/>
            <person name="Tiley G.P."/>
            <person name="Fernandez-Pozo N."/>
            <person name="Barry K."/>
            <person name="Chen C."/>
            <person name="Wang M."/>
            <person name="Lipzen A."/>
            <person name="Daum C."/>
            <person name="Saski C.A."/>
            <person name="Payton A.C."/>
            <person name="Mcbreen J.C."/>
            <person name="Conrad R.E."/>
            <person name="Kollar L.M."/>
            <person name="Olsson S."/>
            <person name="Huttunen S."/>
            <person name="Landis J.B."/>
            <person name="Wickett N.J."/>
            <person name="Johnson M.G."/>
            <person name="Rensing S.A."/>
            <person name="Grimwood J."/>
            <person name="Schmutz J."/>
            <person name="Mcdaniel S.F."/>
        </authorList>
    </citation>
    <scope>NUCLEOTIDE SEQUENCE [LARGE SCALE GENOMIC DNA]</scope>
    <source>
        <strain evidence="3 4">R40</strain>
    </source>
</reference>
<dbReference type="PROSITE" id="PS50076">
    <property type="entry name" value="DNAJ_2"/>
    <property type="match status" value="1"/>
</dbReference>
<dbReference type="SUPFAM" id="SSF46565">
    <property type="entry name" value="Chaperone J-domain"/>
    <property type="match status" value="1"/>
</dbReference>
<evidence type="ECO:0000256" key="1">
    <source>
        <dbReference type="SAM" id="Phobius"/>
    </source>
</evidence>
<organism evidence="3 4">
    <name type="scientific">Ceratodon purpureus</name>
    <name type="common">Fire moss</name>
    <name type="synonym">Dicranum purpureum</name>
    <dbReference type="NCBI Taxonomy" id="3225"/>
    <lineage>
        <taxon>Eukaryota</taxon>
        <taxon>Viridiplantae</taxon>
        <taxon>Streptophyta</taxon>
        <taxon>Embryophyta</taxon>
        <taxon>Bryophyta</taxon>
        <taxon>Bryophytina</taxon>
        <taxon>Bryopsida</taxon>
        <taxon>Dicranidae</taxon>
        <taxon>Pseudoditrichales</taxon>
        <taxon>Ditrichaceae</taxon>
        <taxon>Ceratodon</taxon>
    </lineage>
</organism>
<dbReference type="InterPro" id="IPR018253">
    <property type="entry name" value="DnaJ_domain_CS"/>
</dbReference>
<dbReference type="OrthoDB" id="442087at2759"/>
<dbReference type="Proteomes" id="UP000822688">
    <property type="component" value="Chromosome 6"/>
</dbReference>
<dbReference type="PROSITE" id="PS00636">
    <property type="entry name" value="DNAJ_1"/>
    <property type="match status" value="1"/>
</dbReference>
<dbReference type="Pfam" id="PF00226">
    <property type="entry name" value="DnaJ"/>
    <property type="match status" value="1"/>
</dbReference>
<dbReference type="PANTHER" id="PTHR24074">
    <property type="entry name" value="CO-CHAPERONE PROTEIN DJLA"/>
    <property type="match status" value="1"/>
</dbReference>
<name>A0A8T0HH42_CERPU</name>
<evidence type="ECO:0000259" key="2">
    <source>
        <dbReference type="PROSITE" id="PS50076"/>
    </source>
</evidence>
<dbReference type="CDD" id="cd06257">
    <property type="entry name" value="DnaJ"/>
    <property type="match status" value="1"/>
</dbReference>
<accession>A0A8T0HH42</accession>
<keyword evidence="1" id="KW-1133">Transmembrane helix</keyword>
<evidence type="ECO:0000313" key="4">
    <source>
        <dbReference type="Proteomes" id="UP000822688"/>
    </source>
</evidence>
<dbReference type="InterPro" id="IPR050817">
    <property type="entry name" value="DjlA_DnaK_co-chaperone"/>
</dbReference>
<dbReference type="Gene3D" id="1.10.287.110">
    <property type="entry name" value="DnaJ domain"/>
    <property type="match status" value="1"/>
</dbReference>
<gene>
    <name evidence="3" type="ORF">KC19_6G134600</name>
</gene>
<comment type="caution">
    <text evidence="3">The sequence shown here is derived from an EMBL/GenBank/DDBJ whole genome shotgun (WGS) entry which is preliminary data.</text>
</comment>
<dbReference type="EMBL" id="CM026427">
    <property type="protein sequence ID" value="KAG0570037.1"/>
    <property type="molecule type" value="Genomic_DNA"/>
</dbReference>
<dbReference type="InterPro" id="IPR036869">
    <property type="entry name" value="J_dom_sf"/>
</dbReference>